<dbReference type="InterPro" id="IPR020625">
    <property type="entry name" value="Schiff_base-form_aldolases_AS"/>
</dbReference>
<evidence type="ECO:0000313" key="6">
    <source>
        <dbReference type="EMBL" id="PMP81264.1"/>
    </source>
</evidence>
<proteinExistence type="inferred from homology"/>
<dbReference type="Pfam" id="PF00701">
    <property type="entry name" value="DHDPS"/>
    <property type="match status" value="1"/>
</dbReference>
<dbReference type="InterPro" id="IPR013785">
    <property type="entry name" value="Aldolase_TIM"/>
</dbReference>
<keyword evidence="1 3" id="KW-0456">Lyase</keyword>
<reference evidence="6 7" key="1">
    <citation type="submission" date="2018-01" db="EMBL/GenBank/DDBJ databases">
        <title>Metagenomic assembled genomes from two thermal pools in the Uzon Caldera, Kamchatka, Russia.</title>
        <authorList>
            <person name="Wilkins L."/>
            <person name="Ettinger C."/>
        </authorList>
    </citation>
    <scope>NUCLEOTIDE SEQUENCE [LARGE SCALE GENOMIC DNA]</scope>
    <source>
        <strain evidence="6">ARK-10</strain>
    </source>
</reference>
<dbReference type="PRINTS" id="PR00146">
    <property type="entry name" value="DHPICSNTHASE"/>
</dbReference>
<dbReference type="InterPro" id="IPR002220">
    <property type="entry name" value="DapA-like"/>
</dbReference>
<comment type="similarity">
    <text evidence="3">Belongs to the DapA family.</text>
</comment>
<dbReference type="Gene3D" id="3.20.20.70">
    <property type="entry name" value="Aldolase class I"/>
    <property type="match status" value="1"/>
</dbReference>
<dbReference type="Proteomes" id="UP000236910">
    <property type="component" value="Unassembled WGS sequence"/>
</dbReference>
<evidence type="ECO:0008006" key="8">
    <source>
        <dbReference type="Google" id="ProtNLM"/>
    </source>
</evidence>
<name>A0A2J6X4J1_9BACT</name>
<keyword evidence="2" id="KW-0704">Schiff base</keyword>
<dbReference type="PANTHER" id="PTHR42849">
    <property type="entry name" value="N-ACETYLNEURAMINATE LYASE"/>
    <property type="match status" value="1"/>
</dbReference>
<dbReference type="EMBL" id="PNIX01000332">
    <property type="protein sequence ID" value="PMP81264.1"/>
    <property type="molecule type" value="Genomic_DNA"/>
</dbReference>
<gene>
    <name evidence="6" type="ORF">C0175_05745</name>
</gene>
<dbReference type="CDD" id="cd00408">
    <property type="entry name" value="DHDPS-like"/>
    <property type="match status" value="1"/>
</dbReference>
<dbReference type="SUPFAM" id="SSF51569">
    <property type="entry name" value="Aldolase"/>
    <property type="match status" value="1"/>
</dbReference>
<evidence type="ECO:0000313" key="7">
    <source>
        <dbReference type="Proteomes" id="UP000236910"/>
    </source>
</evidence>
<evidence type="ECO:0000256" key="3">
    <source>
        <dbReference type="PIRNR" id="PIRNR001365"/>
    </source>
</evidence>
<evidence type="ECO:0000256" key="4">
    <source>
        <dbReference type="PIRSR" id="PIRSR001365-1"/>
    </source>
</evidence>
<evidence type="ECO:0000256" key="1">
    <source>
        <dbReference type="ARBA" id="ARBA00023239"/>
    </source>
</evidence>
<evidence type="ECO:0000256" key="2">
    <source>
        <dbReference type="ARBA" id="ARBA00023270"/>
    </source>
</evidence>
<dbReference type="AlphaFoldDB" id="A0A2J6X4J1"/>
<dbReference type="PIRSF" id="PIRSF001365">
    <property type="entry name" value="DHDPS"/>
    <property type="match status" value="1"/>
</dbReference>
<feature type="binding site" evidence="5">
    <location>
        <position position="220"/>
    </location>
    <ligand>
        <name>pyruvate</name>
        <dbReference type="ChEBI" id="CHEBI:15361"/>
    </ligand>
</feature>
<feature type="binding site" evidence="5">
    <location>
        <position position="58"/>
    </location>
    <ligand>
        <name>pyruvate</name>
        <dbReference type="ChEBI" id="CHEBI:15361"/>
    </ligand>
</feature>
<dbReference type="PROSITE" id="PS00666">
    <property type="entry name" value="DHDPS_2"/>
    <property type="match status" value="1"/>
</dbReference>
<dbReference type="SMART" id="SM01130">
    <property type="entry name" value="DHDPS"/>
    <property type="match status" value="1"/>
</dbReference>
<organism evidence="6 7">
    <name type="scientific">Caldisericum exile</name>
    <dbReference type="NCBI Taxonomy" id="693075"/>
    <lineage>
        <taxon>Bacteria</taxon>
        <taxon>Pseudomonadati</taxon>
        <taxon>Caldisericota/Cryosericota group</taxon>
        <taxon>Caldisericota</taxon>
        <taxon>Caldisericia</taxon>
        <taxon>Caldisericales</taxon>
        <taxon>Caldisericaceae</taxon>
        <taxon>Caldisericum</taxon>
    </lineage>
</organism>
<dbReference type="GO" id="GO:0005829">
    <property type="term" value="C:cytosol"/>
    <property type="evidence" value="ECO:0007669"/>
    <property type="project" value="TreeGrafter"/>
</dbReference>
<comment type="caution">
    <text evidence="6">The sequence shown here is derived from an EMBL/GenBank/DDBJ whole genome shotgun (WGS) entry which is preliminary data.</text>
</comment>
<evidence type="ECO:0000256" key="5">
    <source>
        <dbReference type="PIRSR" id="PIRSR001365-2"/>
    </source>
</evidence>
<accession>A0A2J6X4J1</accession>
<dbReference type="GO" id="GO:0008747">
    <property type="term" value="F:N-acetylneuraminate lyase activity"/>
    <property type="evidence" value="ECO:0007669"/>
    <property type="project" value="TreeGrafter"/>
</dbReference>
<feature type="active site" description="Proton donor/acceptor" evidence="4">
    <location>
        <position position="147"/>
    </location>
</feature>
<protein>
    <recommendedName>
        <fullName evidence="8">Dihydrodipicolinate synthase family protein</fullName>
    </recommendedName>
</protein>
<dbReference type="GO" id="GO:0019262">
    <property type="term" value="P:N-acetylneuraminate catabolic process"/>
    <property type="evidence" value="ECO:0007669"/>
    <property type="project" value="TreeGrafter"/>
</dbReference>
<dbReference type="PANTHER" id="PTHR42849:SF1">
    <property type="entry name" value="N-ACETYLNEURAMINATE LYASE"/>
    <property type="match status" value="1"/>
</dbReference>
<feature type="active site" description="Schiff-base intermediate with substrate" evidence="4">
    <location>
        <position position="176"/>
    </location>
</feature>
<sequence>MQGVQKIMKEGILMLDGVIAAPLTIFKDNGEIDYKETERYFEFLVGKGISGLFACGTTSEGLSLNVKEHEEIFKIARSVTSNKAKVIANCSSLRIEESKELVYIAKKAGVDAIATLPPLYYKVSEEEMIEYISQIVEYSKNLPAYVYNIPSLACNKVTIKVISTLLGKYENFFGMKDSSGDFGEITRFVDLRKDFPKFEIAVGFDRAFFPMLMMGVNGTVSGPAAVFPEPFIEVYSFFKRGEFEKARKAQEKLIKISAAVGEGYDMSALKKALQFRGFGNGKMRLPLMEYEGKDLRDKVKFAEKEI</sequence>